<feature type="compositionally biased region" description="Basic residues" evidence="1">
    <location>
        <begin position="45"/>
        <end position="54"/>
    </location>
</feature>
<reference evidence="3 4" key="1">
    <citation type="submission" date="2021-06" db="EMBL/GenBank/DDBJ databases">
        <title>Faecalicatena sp. nov. isolated from porcine feces.</title>
        <authorList>
            <person name="Oh B.S."/>
            <person name="Lee J.H."/>
        </authorList>
    </citation>
    <scope>NUCLEOTIDE SEQUENCE [LARGE SCALE GENOMIC DNA]</scope>
    <source>
        <strain evidence="3 4">AGMB00832</strain>
    </source>
</reference>
<protein>
    <submittedName>
        <fullName evidence="3">DUF4179 domain-containing protein</fullName>
    </submittedName>
</protein>
<name>A0ABS6DA71_9FIRM</name>
<proteinExistence type="predicted"/>
<dbReference type="EMBL" id="JABACJ020000032">
    <property type="protein sequence ID" value="MBU3878354.1"/>
    <property type="molecule type" value="Genomic_DNA"/>
</dbReference>
<keyword evidence="2" id="KW-0472">Membrane</keyword>
<evidence type="ECO:0000313" key="4">
    <source>
        <dbReference type="Proteomes" id="UP000723714"/>
    </source>
</evidence>
<organism evidence="3 4">
    <name type="scientific">Faecalicatena faecalis</name>
    <dbReference type="NCBI Taxonomy" id="2726362"/>
    <lineage>
        <taxon>Bacteria</taxon>
        <taxon>Bacillati</taxon>
        <taxon>Bacillota</taxon>
        <taxon>Clostridia</taxon>
        <taxon>Lachnospirales</taxon>
        <taxon>Lachnospiraceae</taxon>
        <taxon>Faecalicatena</taxon>
    </lineage>
</organism>
<evidence type="ECO:0000256" key="1">
    <source>
        <dbReference type="SAM" id="MobiDB-lite"/>
    </source>
</evidence>
<dbReference type="Proteomes" id="UP000723714">
    <property type="component" value="Unassembled WGS sequence"/>
</dbReference>
<feature type="transmembrane region" description="Helical" evidence="2">
    <location>
        <begin position="64"/>
        <end position="88"/>
    </location>
</feature>
<keyword evidence="4" id="KW-1185">Reference proteome</keyword>
<keyword evidence="2" id="KW-0812">Transmembrane</keyword>
<evidence type="ECO:0000256" key="2">
    <source>
        <dbReference type="SAM" id="Phobius"/>
    </source>
</evidence>
<keyword evidence="2" id="KW-1133">Transmembrane helix</keyword>
<sequence>MDEKRTWIPKLQEEAEIPEIVWQKAEQAFQTIRKDEEGQEWTGKRQNKRSAGSRKKRVFTKKKIAVVILAATLMISSLTVGAAAYFHWNDSFSKQYHTSPEIEKKLNDSNTAKEMNQYAEHDGIRIEAVQSVADNSIAHIILKIQGTEGFELNKNMNFGDIEVKSGDKKLAFFGNFLTDPMERDLSEGLEYEILIQDTGKEGVLNQEIQLIFHQVIDEYEGKINRMAREDYPVVVDSTWELDMILDNEDNGKDYEVNQQIPGTEAFVRKIHLSSVSYTLDLDWTLKKELLPCTYQNGEQGTFEHIVNPPSLVGVVYEDGSSRESACSALNGEFINDEKTQYREYGYNPQIIDYENVSELIFGTEEGLVKVPVEKE</sequence>
<gene>
    <name evidence="3" type="ORF">HGO97_021355</name>
</gene>
<feature type="region of interest" description="Disordered" evidence="1">
    <location>
        <begin position="32"/>
        <end position="54"/>
    </location>
</feature>
<comment type="caution">
    <text evidence="3">The sequence shown here is derived from an EMBL/GenBank/DDBJ whole genome shotgun (WGS) entry which is preliminary data.</text>
</comment>
<dbReference type="RefSeq" id="WP_216245062.1">
    <property type="nucleotide sequence ID" value="NZ_JABACJ020000032.1"/>
</dbReference>
<accession>A0ABS6DA71</accession>
<evidence type="ECO:0000313" key="3">
    <source>
        <dbReference type="EMBL" id="MBU3878354.1"/>
    </source>
</evidence>